<evidence type="ECO:0000256" key="4">
    <source>
        <dbReference type="ARBA" id="ARBA00023136"/>
    </source>
</evidence>
<evidence type="ECO:0000256" key="1">
    <source>
        <dbReference type="ARBA" id="ARBA00004141"/>
    </source>
</evidence>
<feature type="transmembrane region" description="Helical" evidence="5">
    <location>
        <begin position="333"/>
        <end position="361"/>
    </location>
</feature>
<feature type="transmembrane region" description="Helical" evidence="5">
    <location>
        <begin position="180"/>
        <end position="200"/>
    </location>
</feature>
<feature type="transmembrane region" description="Helical" evidence="5">
    <location>
        <begin position="49"/>
        <end position="68"/>
    </location>
</feature>
<gene>
    <name evidence="6" type="ordered locus">Emtol_4202</name>
</gene>
<sequence>MLKDIREAFRHLFRSILVVFPMAVVTGSLVALFLFLLDKATLFRWQNKWIIYLLPLIGILITQIYQVIGKGSEAGNNLIIDEINEESTKGVPLRMTPLIILTTVLTHLFGGSAGREGTAVQIGGSLAAFSNKIFKFKLIEKRLLVMAGVAAGFSAVFGTPIAATVFALEILFVGRIRFDALLTCLFASIVSNSVCLLYGITHTHYSIASNPLISIHQIDLLFLLKVILAGIAFGIASQIFVTFSELLKNSTKKYIQKKWLIPVIGGGMVLFISFLLNTDDYLGLSVISEKANGISIVSAFKANGVDELSWFWKLILTAITLSMGFKGGEVTPLFFIGAALGNTLGMFLGCPVDLFAGLGFISVFAAATNTPLASMLLGVELFGGEFLPFFAISCIIAYYFSGSKGIYHSQKNEASKWPKI</sequence>
<dbReference type="Proteomes" id="UP000002875">
    <property type="component" value="Chromosome"/>
</dbReference>
<dbReference type="InterPro" id="IPR050368">
    <property type="entry name" value="ClC-type_chloride_channel"/>
</dbReference>
<dbReference type="SUPFAM" id="SSF81340">
    <property type="entry name" value="Clc chloride channel"/>
    <property type="match status" value="1"/>
</dbReference>
<accession>A0ABM5N713</accession>
<name>A0ABM5N713_EMTOG</name>
<dbReference type="Pfam" id="PF00654">
    <property type="entry name" value="Voltage_CLC"/>
    <property type="match status" value="1"/>
</dbReference>
<evidence type="ECO:0000256" key="2">
    <source>
        <dbReference type="ARBA" id="ARBA00022692"/>
    </source>
</evidence>
<evidence type="ECO:0000256" key="5">
    <source>
        <dbReference type="SAM" id="Phobius"/>
    </source>
</evidence>
<reference evidence="6 7" key="1">
    <citation type="submission" date="2011-07" db="EMBL/GenBank/DDBJ databases">
        <title>The complete genome of chromosome of Emticicia oligotrophica DSM 17448.</title>
        <authorList>
            <consortium name="US DOE Joint Genome Institute (JGI-PGF)"/>
            <person name="Lucas S."/>
            <person name="Han J."/>
            <person name="Lapidus A."/>
            <person name="Bruce D."/>
            <person name="Goodwin L."/>
            <person name="Pitluck S."/>
            <person name="Peters L."/>
            <person name="Kyrpides N."/>
            <person name="Mavromatis K."/>
            <person name="Ivanova N."/>
            <person name="Ovchinnikova G."/>
            <person name="Teshima H."/>
            <person name="Detter J.C."/>
            <person name="Tapia R."/>
            <person name="Han C."/>
            <person name="Land M."/>
            <person name="Hauser L."/>
            <person name="Markowitz V."/>
            <person name="Cheng J.-F."/>
            <person name="Hugenholtz P."/>
            <person name="Woyke T."/>
            <person name="Wu D."/>
            <person name="Tindall B."/>
            <person name="Pomrenke H."/>
            <person name="Brambilla E."/>
            <person name="Klenk H.-P."/>
            <person name="Eisen J.A."/>
        </authorList>
    </citation>
    <scope>NUCLEOTIDE SEQUENCE [LARGE SCALE GENOMIC DNA]</scope>
    <source>
        <strain evidence="6 7">DSM 17448</strain>
    </source>
</reference>
<keyword evidence="2 5" id="KW-0812">Transmembrane</keyword>
<keyword evidence="7" id="KW-1185">Reference proteome</keyword>
<organism evidence="6 7">
    <name type="scientific">Emticicia oligotrophica (strain DSM 17448 / CIP 109782 / MTCC 6937 / GPTSA100-15)</name>
    <dbReference type="NCBI Taxonomy" id="929562"/>
    <lineage>
        <taxon>Bacteria</taxon>
        <taxon>Pseudomonadati</taxon>
        <taxon>Bacteroidota</taxon>
        <taxon>Cytophagia</taxon>
        <taxon>Cytophagales</taxon>
        <taxon>Leadbetterellaceae</taxon>
        <taxon>Emticicia</taxon>
    </lineage>
</organism>
<feature type="transmembrane region" description="Helical" evidence="5">
    <location>
        <begin position="12"/>
        <end position="37"/>
    </location>
</feature>
<dbReference type="InterPro" id="IPR014743">
    <property type="entry name" value="Cl-channel_core"/>
</dbReference>
<evidence type="ECO:0000313" key="7">
    <source>
        <dbReference type="Proteomes" id="UP000002875"/>
    </source>
</evidence>
<feature type="transmembrane region" description="Helical" evidence="5">
    <location>
        <begin position="259"/>
        <end position="276"/>
    </location>
</feature>
<feature type="transmembrane region" description="Helical" evidence="5">
    <location>
        <begin position="381"/>
        <end position="401"/>
    </location>
</feature>
<dbReference type="PRINTS" id="PR00762">
    <property type="entry name" value="CLCHANNEL"/>
</dbReference>
<keyword evidence="4 5" id="KW-0472">Membrane</keyword>
<feature type="transmembrane region" description="Helical" evidence="5">
    <location>
        <begin position="310"/>
        <end position="326"/>
    </location>
</feature>
<dbReference type="PANTHER" id="PTHR43427">
    <property type="entry name" value="CHLORIDE CHANNEL PROTEIN CLC-E"/>
    <property type="match status" value="1"/>
</dbReference>
<dbReference type="Gene3D" id="1.10.3080.10">
    <property type="entry name" value="Clc chloride channel"/>
    <property type="match status" value="1"/>
</dbReference>
<feature type="transmembrane region" description="Helical" evidence="5">
    <location>
        <begin position="220"/>
        <end position="247"/>
    </location>
</feature>
<evidence type="ECO:0000313" key="6">
    <source>
        <dbReference type="EMBL" id="AFK05326.1"/>
    </source>
</evidence>
<protein>
    <submittedName>
        <fullName evidence="6">Cl-channel voltage-gated family protein</fullName>
    </submittedName>
</protein>
<dbReference type="PANTHER" id="PTHR43427:SF12">
    <property type="entry name" value="CHLORIDE TRANSPORTER"/>
    <property type="match status" value="1"/>
</dbReference>
<evidence type="ECO:0000256" key="3">
    <source>
        <dbReference type="ARBA" id="ARBA00022989"/>
    </source>
</evidence>
<proteinExistence type="predicted"/>
<dbReference type="InterPro" id="IPR001807">
    <property type="entry name" value="ClC"/>
</dbReference>
<comment type="subcellular location">
    <subcellularLocation>
        <location evidence="1">Membrane</location>
        <topology evidence="1">Multi-pass membrane protein</topology>
    </subcellularLocation>
</comment>
<dbReference type="RefSeq" id="WP_015031014.1">
    <property type="nucleotide sequence ID" value="NC_018748.1"/>
</dbReference>
<keyword evidence="3 5" id="KW-1133">Transmembrane helix</keyword>
<dbReference type="EMBL" id="CP002961">
    <property type="protein sequence ID" value="AFK05326.1"/>
    <property type="molecule type" value="Genomic_DNA"/>
</dbReference>
<feature type="transmembrane region" description="Helical" evidence="5">
    <location>
        <begin position="143"/>
        <end position="168"/>
    </location>
</feature>